<gene>
    <name evidence="1" type="ORF">SAMN06297397_0185</name>
</gene>
<protein>
    <submittedName>
        <fullName evidence="1">Uncharacterized protein</fullName>
    </submittedName>
</protein>
<name>A0AC61PHG1_9FIRM</name>
<proteinExistence type="predicted"/>
<evidence type="ECO:0000313" key="2">
    <source>
        <dbReference type="Proteomes" id="UP000192328"/>
    </source>
</evidence>
<evidence type="ECO:0000313" key="1">
    <source>
        <dbReference type="EMBL" id="SMC35205.1"/>
    </source>
</evidence>
<dbReference type="EMBL" id="FWXZ01000001">
    <property type="protein sequence ID" value="SMC35205.1"/>
    <property type="molecule type" value="Genomic_DNA"/>
</dbReference>
<dbReference type="Proteomes" id="UP000192328">
    <property type="component" value="Unassembled WGS sequence"/>
</dbReference>
<keyword evidence="2" id="KW-1185">Reference proteome</keyword>
<accession>A0AC61PHG1</accession>
<organism evidence="1 2">
    <name type="scientific">Aristaeella lactis</name>
    <dbReference type="NCBI Taxonomy" id="3046383"/>
    <lineage>
        <taxon>Bacteria</taxon>
        <taxon>Bacillati</taxon>
        <taxon>Bacillota</taxon>
        <taxon>Clostridia</taxon>
        <taxon>Eubacteriales</taxon>
        <taxon>Aristaeellaceae</taxon>
        <taxon>Aristaeella</taxon>
    </lineage>
</organism>
<comment type="caution">
    <text evidence="1">The sequence shown here is derived from an EMBL/GenBank/DDBJ whole genome shotgun (WGS) entry which is preliminary data.</text>
</comment>
<sequence length="205" mass="23362">MNNTTVDIIINLLIFVITVVLIFRFFRKEGKWAPEQARFVFRFYTTQSNVLCAISALLMAVFTLAGNVPEWVWLLKYIGTVAVTVTMLTVFFFLAPSIASIGKNWVEILLTGSDIFMHLLTPLMALVSFCVFERRGMTFPQCLLGVLPVVLYGPLYLYKILYAPEEKRWDDFYGFNRNGKWKIAFCAMLLGTLAICVGIMLVQNV</sequence>
<reference evidence="1" key="1">
    <citation type="submission" date="2017-04" db="EMBL/GenBank/DDBJ databases">
        <authorList>
            <person name="Varghese N."/>
            <person name="Submissions S."/>
        </authorList>
    </citation>
    <scope>NUCLEOTIDE SEQUENCE</scope>
    <source>
        <strain evidence="1">WTE2008</strain>
    </source>
</reference>